<keyword evidence="1" id="KW-1133">Transmembrane helix</keyword>
<name>A0A2N9INW2_FAGSY</name>
<sequence length="664" mass="76470">MSQQNTNTNSNSNAIPVSELYWSLVDKADKKFSKIRDLPYYQRNRYDTYFYKVFKVYTQLWKFQQENRQKLVEAGLKRWEIGEIASRIAQLYFGQYMRTSDASYLSESYVFYEAILTREYFKEGLFQDVNLANKQLRFLARFLMVCLALNRREMVHQLVNQLKMLLDECKRTFQSCLTLWRRCLVGWQFGKRSNGGHGKLSPCVSCGVMERNECLMLYKTGVKSGEAEIFIVESIFDLGCCDLLKFMAAAFWWLLSLISLAAFLFDCFLAALFHHHRCVDVIKASLSCIPNITRPFFFSRSFLGNFLTRKAFFRRWRFQFQLVLGGFGTFSVGYLVIVVVGKSPSTFSSHGCWFIAFDTLGCWFIAFDTLGCWFITFDTLVSETDFKEWKLVVQEIVRFLKGDTAFMNIRPLRYSLVLDPHPDSLPHVLPSVPMRKLRLRDAILSSYHHNEVKFSELTLDTFRMLQCLEWEPSGSFYQSSGARIGQNGAPGSSRMNYSHDISDPTLPPNPRKAVLYRPSVTHFIAVLATICEELPPDGVLLIYLSASEELDLLFHLHQVLELLLTQQEMLPGIFNRIRSTLMLPLALNVMSWTLLLGKVKEIVCNTTLVAYNLELVEVERVVEMKYNSTGGGWCTNAVNGPDGPLSFNPDPFRGSRVGMFILFF</sequence>
<dbReference type="AlphaFoldDB" id="A0A2N9INW2"/>
<dbReference type="EMBL" id="OIVN01006142">
    <property type="protein sequence ID" value="SPD26055.1"/>
    <property type="molecule type" value="Genomic_DNA"/>
</dbReference>
<dbReference type="InterPro" id="IPR022709">
    <property type="entry name" value="SCAI"/>
</dbReference>
<feature type="transmembrane region" description="Helical" evidence="1">
    <location>
        <begin position="250"/>
        <end position="273"/>
    </location>
</feature>
<dbReference type="GO" id="GO:0003714">
    <property type="term" value="F:transcription corepressor activity"/>
    <property type="evidence" value="ECO:0007669"/>
    <property type="project" value="InterPro"/>
</dbReference>
<gene>
    <name evidence="2" type="ORF">FSB_LOCUS53937</name>
</gene>
<evidence type="ECO:0000256" key="1">
    <source>
        <dbReference type="SAM" id="Phobius"/>
    </source>
</evidence>
<feature type="transmembrane region" description="Helical" evidence="1">
    <location>
        <begin position="318"/>
        <end position="341"/>
    </location>
</feature>
<protein>
    <submittedName>
        <fullName evidence="2">Uncharacterized protein</fullName>
    </submittedName>
</protein>
<keyword evidence="1" id="KW-0472">Membrane</keyword>
<reference evidence="2" key="1">
    <citation type="submission" date="2018-02" db="EMBL/GenBank/DDBJ databases">
        <authorList>
            <person name="Cohen D.B."/>
            <person name="Kent A.D."/>
        </authorList>
    </citation>
    <scope>NUCLEOTIDE SEQUENCE</scope>
</reference>
<proteinExistence type="predicted"/>
<dbReference type="GO" id="GO:0006351">
    <property type="term" value="P:DNA-templated transcription"/>
    <property type="evidence" value="ECO:0007669"/>
    <property type="project" value="InterPro"/>
</dbReference>
<dbReference type="Pfam" id="PF12070">
    <property type="entry name" value="SCAI"/>
    <property type="match status" value="2"/>
</dbReference>
<accession>A0A2N9INW2</accession>
<organism evidence="2">
    <name type="scientific">Fagus sylvatica</name>
    <name type="common">Beechnut</name>
    <dbReference type="NCBI Taxonomy" id="28930"/>
    <lineage>
        <taxon>Eukaryota</taxon>
        <taxon>Viridiplantae</taxon>
        <taxon>Streptophyta</taxon>
        <taxon>Embryophyta</taxon>
        <taxon>Tracheophyta</taxon>
        <taxon>Spermatophyta</taxon>
        <taxon>Magnoliopsida</taxon>
        <taxon>eudicotyledons</taxon>
        <taxon>Gunneridae</taxon>
        <taxon>Pentapetalae</taxon>
        <taxon>rosids</taxon>
        <taxon>fabids</taxon>
        <taxon>Fagales</taxon>
        <taxon>Fagaceae</taxon>
        <taxon>Fagus</taxon>
    </lineage>
</organism>
<feature type="transmembrane region" description="Helical" evidence="1">
    <location>
        <begin position="353"/>
        <end position="377"/>
    </location>
</feature>
<evidence type="ECO:0000313" key="2">
    <source>
        <dbReference type="EMBL" id="SPD26055.1"/>
    </source>
</evidence>
<keyword evidence="1" id="KW-0812">Transmembrane</keyword>
<dbReference type="PANTHER" id="PTHR21243">
    <property type="entry name" value="PROTEIN SCAI"/>
    <property type="match status" value="1"/>
</dbReference>